<gene>
    <name evidence="1" type="ORF">K0M31_008368</name>
</gene>
<reference evidence="1" key="1">
    <citation type="submission" date="2021-10" db="EMBL/GenBank/DDBJ databases">
        <title>Melipona bicolor Genome sequencing and assembly.</title>
        <authorList>
            <person name="Araujo N.S."/>
            <person name="Arias M.C."/>
        </authorList>
    </citation>
    <scope>NUCLEOTIDE SEQUENCE</scope>
    <source>
        <strain evidence="1">USP_2M_L1-L4_2017</strain>
        <tissue evidence="1">Whole body</tissue>
    </source>
</reference>
<keyword evidence="2" id="KW-1185">Reference proteome</keyword>
<accession>A0AA40KKD6</accession>
<proteinExistence type="predicted"/>
<name>A0AA40KKD6_9HYME</name>
<organism evidence="1 2">
    <name type="scientific">Melipona bicolor</name>
    <dbReference type="NCBI Taxonomy" id="60889"/>
    <lineage>
        <taxon>Eukaryota</taxon>
        <taxon>Metazoa</taxon>
        <taxon>Ecdysozoa</taxon>
        <taxon>Arthropoda</taxon>
        <taxon>Hexapoda</taxon>
        <taxon>Insecta</taxon>
        <taxon>Pterygota</taxon>
        <taxon>Neoptera</taxon>
        <taxon>Endopterygota</taxon>
        <taxon>Hymenoptera</taxon>
        <taxon>Apocrita</taxon>
        <taxon>Aculeata</taxon>
        <taxon>Apoidea</taxon>
        <taxon>Anthophila</taxon>
        <taxon>Apidae</taxon>
        <taxon>Melipona</taxon>
    </lineage>
</organism>
<sequence>MRRWRPEVEYIVGISDKAEAVVEFTLLDRDSFKHEYSRVNRAREKVVSNSEFTSRISKHYSKSFGIDDVREGARQENLLTRALDSAANQGKHDSKHCGELVKESQTSRVGLLQLKHRSV</sequence>
<dbReference type="EMBL" id="JAHYIQ010000020">
    <property type="protein sequence ID" value="KAK1123670.1"/>
    <property type="molecule type" value="Genomic_DNA"/>
</dbReference>
<dbReference type="AlphaFoldDB" id="A0AA40KKD6"/>
<evidence type="ECO:0000313" key="2">
    <source>
        <dbReference type="Proteomes" id="UP001177670"/>
    </source>
</evidence>
<dbReference type="Proteomes" id="UP001177670">
    <property type="component" value="Unassembled WGS sequence"/>
</dbReference>
<comment type="caution">
    <text evidence="1">The sequence shown here is derived from an EMBL/GenBank/DDBJ whole genome shotgun (WGS) entry which is preliminary data.</text>
</comment>
<evidence type="ECO:0000313" key="1">
    <source>
        <dbReference type="EMBL" id="KAK1123670.1"/>
    </source>
</evidence>
<protein>
    <submittedName>
        <fullName evidence="1">Uncharacterized protein</fullName>
    </submittedName>
</protein>